<evidence type="ECO:0000256" key="3">
    <source>
        <dbReference type="RuleBase" id="RU000481"/>
    </source>
</evidence>
<comment type="cofactor">
    <cofactor evidence="1 3">
        <name>pyridoxal 5'-phosphate</name>
        <dbReference type="ChEBI" id="CHEBI:597326"/>
    </cofactor>
</comment>
<dbReference type="Gene3D" id="3.90.1150.10">
    <property type="entry name" value="Aspartate Aminotransferase, domain 1"/>
    <property type="match status" value="1"/>
</dbReference>
<dbReference type="Gene3D" id="3.40.640.10">
    <property type="entry name" value="Type I PLP-dependent aspartate aminotransferase-like (Major domain)"/>
    <property type="match status" value="1"/>
</dbReference>
<protein>
    <recommendedName>
        <fullName evidence="3">Aminotransferase</fullName>
        <ecNumber evidence="3">2.6.1.-</ecNumber>
    </recommendedName>
</protein>
<feature type="domain" description="Aminotransferase class I/classII large" evidence="4">
    <location>
        <begin position="127"/>
        <end position="308"/>
    </location>
</feature>
<dbReference type="PROSITE" id="PS00105">
    <property type="entry name" value="AA_TRANSFER_CLASS_1"/>
    <property type="match status" value="1"/>
</dbReference>
<evidence type="ECO:0000313" key="5">
    <source>
        <dbReference type="EMBL" id="GLQ35278.1"/>
    </source>
</evidence>
<evidence type="ECO:0000313" key="6">
    <source>
        <dbReference type="Proteomes" id="UP001156694"/>
    </source>
</evidence>
<dbReference type="Proteomes" id="UP001156694">
    <property type="component" value="Unassembled WGS sequence"/>
</dbReference>
<dbReference type="InterPro" id="IPR015424">
    <property type="entry name" value="PyrdxlP-dep_Trfase"/>
</dbReference>
<evidence type="ECO:0000259" key="4">
    <source>
        <dbReference type="Pfam" id="PF00155"/>
    </source>
</evidence>
<name>A0ABQ5VW04_9RHOB</name>
<keyword evidence="3" id="KW-0032">Aminotransferase</keyword>
<keyword evidence="6" id="KW-1185">Reference proteome</keyword>
<dbReference type="EMBL" id="BSNN01000004">
    <property type="protein sequence ID" value="GLQ35278.1"/>
    <property type="molecule type" value="Genomic_DNA"/>
</dbReference>
<dbReference type="PANTHER" id="PTHR42885">
    <property type="entry name" value="HISTIDINOL-PHOSPHATE AMINOTRANSFERASE-RELATED"/>
    <property type="match status" value="1"/>
</dbReference>
<dbReference type="Pfam" id="PF00155">
    <property type="entry name" value="Aminotran_1_2"/>
    <property type="match status" value="1"/>
</dbReference>
<evidence type="ECO:0000256" key="1">
    <source>
        <dbReference type="ARBA" id="ARBA00001933"/>
    </source>
</evidence>
<dbReference type="EC" id="2.6.1.-" evidence="3"/>
<dbReference type="InterPro" id="IPR004839">
    <property type="entry name" value="Aminotransferase_I/II_large"/>
</dbReference>
<comment type="caution">
    <text evidence="5">The sequence shown here is derived from an EMBL/GenBank/DDBJ whole genome shotgun (WGS) entry which is preliminary data.</text>
</comment>
<reference evidence="6" key="1">
    <citation type="journal article" date="2019" name="Int. J. Syst. Evol. Microbiol.">
        <title>The Global Catalogue of Microorganisms (GCM) 10K type strain sequencing project: providing services to taxonomists for standard genome sequencing and annotation.</title>
        <authorList>
            <consortium name="The Broad Institute Genomics Platform"/>
            <consortium name="The Broad Institute Genome Sequencing Center for Infectious Disease"/>
            <person name="Wu L."/>
            <person name="Ma J."/>
        </authorList>
    </citation>
    <scope>NUCLEOTIDE SEQUENCE [LARGE SCALE GENOMIC DNA]</scope>
    <source>
        <strain evidence="6">NBRC 110140</strain>
    </source>
</reference>
<keyword evidence="2" id="KW-0663">Pyridoxal phosphate</keyword>
<proteinExistence type="inferred from homology"/>
<dbReference type="SUPFAM" id="SSF53383">
    <property type="entry name" value="PLP-dependent transferases"/>
    <property type="match status" value="1"/>
</dbReference>
<dbReference type="InterPro" id="IPR004838">
    <property type="entry name" value="NHTrfase_class1_PyrdxlP-BS"/>
</dbReference>
<dbReference type="PANTHER" id="PTHR42885:SF1">
    <property type="entry name" value="THREONINE-PHOSPHATE DECARBOXYLASE"/>
    <property type="match status" value="1"/>
</dbReference>
<comment type="similarity">
    <text evidence="3">Belongs to the class-I pyridoxal-phosphate-dependent aminotransferase family.</text>
</comment>
<sequence length="317" mass="34724">MSKVRDHGGGLDGAIAAYGGDRDSWIDLSTGINPLPYPIPDIPARYWTDLPDADAQNRLIDAARRFWQVPDGVGILPTAGVSQLIAALPRVMPAGAVRIDAPTYNEHAAAFRHAGWRSDPNANARVIVHPNNPDGVMHTPSLDEVNAHDLFIIDESFCDTCPEHTLMSYAAHEGVIVLKGLGKFWGLAGLRLGFAMAHPAMIEQLSEMIGPWAVSGPAQLVGASALSDLVWAKQTRKRLAQDAPRLDQMMIDAGNSVIGGTNLFRLYQTPDATRTNRYLAQNRIWSRCFPYSKTWVRLGIPGQDQDWQRLSNALDIS</sequence>
<evidence type="ECO:0000256" key="2">
    <source>
        <dbReference type="ARBA" id="ARBA00022898"/>
    </source>
</evidence>
<accession>A0ABQ5VW04</accession>
<organism evidence="5 6">
    <name type="scientific">Amylibacter marinus</name>
    <dbReference type="NCBI Taxonomy" id="1475483"/>
    <lineage>
        <taxon>Bacteria</taxon>
        <taxon>Pseudomonadati</taxon>
        <taxon>Pseudomonadota</taxon>
        <taxon>Alphaproteobacteria</taxon>
        <taxon>Rhodobacterales</taxon>
        <taxon>Paracoccaceae</taxon>
        <taxon>Amylibacter</taxon>
    </lineage>
</organism>
<dbReference type="CDD" id="cd00609">
    <property type="entry name" value="AAT_like"/>
    <property type="match status" value="1"/>
</dbReference>
<dbReference type="InterPro" id="IPR015422">
    <property type="entry name" value="PyrdxlP-dep_Trfase_small"/>
</dbReference>
<dbReference type="RefSeq" id="WP_284377522.1">
    <property type="nucleotide sequence ID" value="NZ_BSNN01000004.1"/>
</dbReference>
<dbReference type="InterPro" id="IPR015421">
    <property type="entry name" value="PyrdxlP-dep_Trfase_major"/>
</dbReference>
<keyword evidence="3" id="KW-0808">Transferase</keyword>
<gene>
    <name evidence="5" type="primary">cobC</name>
    <name evidence="5" type="ORF">GCM10007939_15610</name>
</gene>